<evidence type="ECO:0000313" key="1">
    <source>
        <dbReference type="EMBL" id="KAL1129689.1"/>
    </source>
</evidence>
<name>A0ABD0Z2P7_9HEMI</name>
<keyword evidence="2" id="KW-1185">Reference proteome</keyword>
<accession>A0ABD0Z2P7</accession>
<sequence length="161" mass="17847">MPDLLPIEAKNANFQILLPNKWNSNHYKPVCLHMAGTGDHYFWRRRHLLAKPLLTKAGIASIILENPYYGSRKPHDQVRSVLHNVSDIFVMGGCLILEALTIFNWCKQQGLGPLGVTGFSMGGHMASLAASCWPHPIVLVPCLSWSTASSVFTEVFMFGIA</sequence>
<dbReference type="SUPFAM" id="SSF53474">
    <property type="entry name" value="alpha/beta-Hydrolases"/>
    <property type="match status" value="1"/>
</dbReference>
<comment type="caution">
    <text evidence="1">The sequence shown here is derived from an EMBL/GenBank/DDBJ whole genome shotgun (WGS) entry which is preliminary data.</text>
</comment>
<organism evidence="1 2">
    <name type="scientific">Ranatra chinensis</name>
    <dbReference type="NCBI Taxonomy" id="642074"/>
    <lineage>
        <taxon>Eukaryota</taxon>
        <taxon>Metazoa</taxon>
        <taxon>Ecdysozoa</taxon>
        <taxon>Arthropoda</taxon>
        <taxon>Hexapoda</taxon>
        <taxon>Insecta</taxon>
        <taxon>Pterygota</taxon>
        <taxon>Neoptera</taxon>
        <taxon>Paraneoptera</taxon>
        <taxon>Hemiptera</taxon>
        <taxon>Heteroptera</taxon>
        <taxon>Panheteroptera</taxon>
        <taxon>Nepomorpha</taxon>
        <taxon>Nepidae</taxon>
        <taxon>Ranatrinae</taxon>
        <taxon>Ranatra</taxon>
    </lineage>
</organism>
<dbReference type="PANTHER" id="PTHR13617:SF14">
    <property type="entry name" value="PROTEIN ABHD18"/>
    <property type="match status" value="1"/>
</dbReference>
<protein>
    <recommendedName>
        <fullName evidence="3">Abhydrolase domain containing 18</fullName>
    </recommendedName>
</protein>
<dbReference type="InterPro" id="IPR019149">
    <property type="entry name" value="ABHD18"/>
</dbReference>
<proteinExistence type="predicted"/>
<evidence type="ECO:0008006" key="3">
    <source>
        <dbReference type="Google" id="ProtNLM"/>
    </source>
</evidence>
<dbReference type="Pfam" id="PF09752">
    <property type="entry name" value="ABHD18"/>
    <property type="match status" value="1"/>
</dbReference>
<dbReference type="EMBL" id="JBFDAA010000008">
    <property type="protein sequence ID" value="KAL1129689.1"/>
    <property type="molecule type" value="Genomic_DNA"/>
</dbReference>
<reference evidence="1 2" key="1">
    <citation type="submission" date="2024-07" db="EMBL/GenBank/DDBJ databases">
        <title>Chromosome-level genome assembly of the water stick insect Ranatra chinensis (Heteroptera: Nepidae).</title>
        <authorList>
            <person name="Liu X."/>
        </authorList>
    </citation>
    <scope>NUCLEOTIDE SEQUENCE [LARGE SCALE GENOMIC DNA]</scope>
    <source>
        <strain evidence="1">Cailab_2021Rc</strain>
        <tissue evidence="1">Muscle</tissue>
    </source>
</reference>
<evidence type="ECO:0000313" key="2">
    <source>
        <dbReference type="Proteomes" id="UP001558652"/>
    </source>
</evidence>
<dbReference type="AlphaFoldDB" id="A0ABD0Z2P7"/>
<dbReference type="InterPro" id="IPR029058">
    <property type="entry name" value="AB_hydrolase_fold"/>
</dbReference>
<gene>
    <name evidence="1" type="ORF">AAG570_012633</name>
</gene>
<dbReference type="Gene3D" id="3.40.50.1820">
    <property type="entry name" value="alpha/beta hydrolase"/>
    <property type="match status" value="1"/>
</dbReference>
<dbReference type="PANTHER" id="PTHR13617">
    <property type="entry name" value="PROTEIN ABHD18"/>
    <property type="match status" value="1"/>
</dbReference>
<dbReference type="Proteomes" id="UP001558652">
    <property type="component" value="Unassembled WGS sequence"/>
</dbReference>